<dbReference type="Proteomes" id="UP001055102">
    <property type="component" value="Unassembled WGS sequence"/>
</dbReference>
<dbReference type="EMBL" id="BPQR01000056">
    <property type="protein sequence ID" value="GJE07886.1"/>
    <property type="molecule type" value="Genomic_DNA"/>
</dbReference>
<gene>
    <name evidence="1" type="ORF">AOPFMNJM_3218</name>
</gene>
<reference evidence="1" key="1">
    <citation type="journal article" date="2021" name="Front. Microbiol.">
        <title>Comprehensive Comparative Genomics and Phenotyping of Methylobacterium Species.</title>
        <authorList>
            <person name="Alessa O."/>
            <person name="Ogura Y."/>
            <person name="Fujitani Y."/>
            <person name="Takami H."/>
            <person name="Hayashi T."/>
            <person name="Sahin N."/>
            <person name="Tani A."/>
        </authorList>
    </citation>
    <scope>NUCLEOTIDE SEQUENCE</scope>
    <source>
        <strain evidence="1">LMG 23639</strain>
    </source>
</reference>
<comment type="caution">
    <text evidence="1">The sequence shown here is derived from an EMBL/GenBank/DDBJ whole genome shotgun (WGS) entry which is preliminary data.</text>
</comment>
<sequence>MGKLRYEFVIIGGGRGQLGGMVAADADEPLASGTLEVSATPTAAGAQPVVPALGRADVFVRLSGIDVAVYADFAAVPDPTVEPRILLRPGDSRLLRVMSGERLSAIVAADVPVALPRLPVAQSFVPVPAFNAADASGAGGANATIVQVLPSSAMRSFLAIDNNGAADVELWFGARPLASAVGQGLRQGKVLQANGGGLLRDVRVETGAVYATAAAATGLCVVEG</sequence>
<accession>A0ABQ4SXF4</accession>
<dbReference type="RefSeq" id="WP_238277274.1">
    <property type="nucleotide sequence ID" value="NZ_BPQR01000056.1"/>
</dbReference>
<evidence type="ECO:0000313" key="1">
    <source>
        <dbReference type="EMBL" id="GJE07886.1"/>
    </source>
</evidence>
<keyword evidence="2" id="KW-1185">Reference proteome</keyword>
<evidence type="ECO:0000313" key="2">
    <source>
        <dbReference type="Proteomes" id="UP001055102"/>
    </source>
</evidence>
<reference evidence="1" key="2">
    <citation type="submission" date="2021-08" db="EMBL/GenBank/DDBJ databases">
        <authorList>
            <person name="Tani A."/>
            <person name="Ola A."/>
            <person name="Ogura Y."/>
            <person name="Katsura K."/>
            <person name="Hayashi T."/>
        </authorList>
    </citation>
    <scope>NUCLEOTIDE SEQUENCE</scope>
    <source>
        <strain evidence="1">LMG 23639</strain>
    </source>
</reference>
<organism evidence="1 2">
    <name type="scientific">Methylobacterium jeotgali</name>
    <dbReference type="NCBI Taxonomy" id="381630"/>
    <lineage>
        <taxon>Bacteria</taxon>
        <taxon>Pseudomonadati</taxon>
        <taxon>Pseudomonadota</taxon>
        <taxon>Alphaproteobacteria</taxon>
        <taxon>Hyphomicrobiales</taxon>
        <taxon>Methylobacteriaceae</taxon>
        <taxon>Methylobacterium</taxon>
    </lineage>
</organism>
<protein>
    <submittedName>
        <fullName evidence="1">Uncharacterized protein</fullName>
    </submittedName>
</protein>
<proteinExistence type="predicted"/>
<name>A0ABQ4SXF4_9HYPH</name>